<feature type="domain" description="DUF7507" evidence="4">
    <location>
        <begin position="2445"/>
        <end position="2548"/>
    </location>
</feature>
<reference evidence="5" key="1">
    <citation type="submission" date="2022-04" db="EMBL/GenBank/DDBJ databases">
        <title>Consumption of N2O by Flavobacterium azooxidireducens sp. nov. isolated from Decomposing Leaf Litter of Phragmites australis (Cav.).</title>
        <authorList>
            <person name="Behrendt U."/>
            <person name="Spanner T."/>
            <person name="Augustin J."/>
            <person name="Horn M.A."/>
            <person name="Kolb S."/>
            <person name="Ulrich A."/>
        </authorList>
    </citation>
    <scope>NUCLEOTIDE SEQUENCE</scope>
    <source>
        <strain evidence="5">IGB 4-14</strain>
    </source>
</reference>
<dbReference type="Pfam" id="PF13585">
    <property type="entry name" value="CHU_C"/>
    <property type="match status" value="1"/>
</dbReference>
<dbReference type="NCBIfam" id="TIGR04131">
    <property type="entry name" value="Bac_Flav_CTERM"/>
    <property type="match status" value="1"/>
</dbReference>
<dbReference type="SUPFAM" id="SSF103647">
    <property type="entry name" value="TSP type-3 repeat"/>
    <property type="match status" value="2"/>
</dbReference>
<protein>
    <submittedName>
        <fullName evidence="5">Gliding motility-associated C-terminal domain-containing protein</fullName>
    </submittedName>
</protein>
<dbReference type="Proteomes" id="UP000830583">
    <property type="component" value="Chromosome"/>
</dbReference>
<dbReference type="PANTHER" id="PTHR34819">
    <property type="entry name" value="LARGE CYSTEINE-RICH PERIPLASMIC PROTEIN OMCB"/>
    <property type="match status" value="1"/>
</dbReference>
<dbReference type="Gene3D" id="4.10.1080.10">
    <property type="entry name" value="TSP type-3 repeat"/>
    <property type="match status" value="2"/>
</dbReference>
<feature type="domain" description="DUF7507" evidence="4">
    <location>
        <begin position="3095"/>
        <end position="3198"/>
    </location>
</feature>
<dbReference type="Pfam" id="PF24346">
    <property type="entry name" value="DUF7507"/>
    <property type="match status" value="9"/>
</dbReference>
<feature type="domain" description="DUF7507" evidence="4">
    <location>
        <begin position="2185"/>
        <end position="2288"/>
    </location>
</feature>
<feature type="domain" description="DUF7507" evidence="4">
    <location>
        <begin position="2965"/>
        <end position="3068"/>
    </location>
</feature>
<evidence type="ECO:0000313" key="5">
    <source>
        <dbReference type="EMBL" id="UPQ78268.1"/>
    </source>
</evidence>
<evidence type="ECO:0000259" key="3">
    <source>
        <dbReference type="Pfam" id="PF21959"/>
    </source>
</evidence>
<feature type="domain" description="DUF7507" evidence="4">
    <location>
        <begin position="2705"/>
        <end position="2808"/>
    </location>
</feature>
<evidence type="ECO:0000259" key="2">
    <source>
        <dbReference type="Pfam" id="PF19076"/>
    </source>
</evidence>
<dbReference type="Pfam" id="PF21959">
    <property type="entry name" value="DUF6923"/>
    <property type="match status" value="1"/>
</dbReference>
<evidence type="ECO:0000256" key="1">
    <source>
        <dbReference type="SAM" id="Phobius"/>
    </source>
</evidence>
<dbReference type="InterPro" id="IPR047589">
    <property type="entry name" value="DUF11_rpt"/>
</dbReference>
<feature type="domain" description="DUF7507" evidence="4">
    <location>
        <begin position="2575"/>
        <end position="2678"/>
    </location>
</feature>
<dbReference type="InterPro" id="IPR000408">
    <property type="entry name" value="Reg_chr_condens"/>
</dbReference>
<dbReference type="InterPro" id="IPR026341">
    <property type="entry name" value="T9SS_type_B"/>
</dbReference>
<dbReference type="NCBIfam" id="TIGR01451">
    <property type="entry name" value="B_ant_repeat"/>
    <property type="match status" value="9"/>
</dbReference>
<dbReference type="Pfam" id="PF19076">
    <property type="entry name" value="CshA_repeat"/>
    <property type="match status" value="1"/>
</dbReference>
<keyword evidence="1" id="KW-0472">Membrane</keyword>
<dbReference type="RefSeq" id="WP_248433195.1">
    <property type="nucleotide sequence ID" value="NZ_CP096205.1"/>
</dbReference>
<dbReference type="InterPro" id="IPR054215">
    <property type="entry name" value="DUF6923"/>
</dbReference>
<organism evidence="5 6">
    <name type="scientific">Flavobacterium azooxidireducens</name>
    <dbReference type="NCBI Taxonomy" id="1871076"/>
    <lineage>
        <taxon>Bacteria</taxon>
        <taxon>Pseudomonadati</taxon>
        <taxon>Bacteroidota</taxon>
        <taxon>Flavobacteriia</taxon>
        <taxon>Flavobacteriales</taxon>
        <taxon>Flavobacteriaceae</taxon>
        <taxon>Flavobacterium</taxon>
    </lineage>
</organism>
<keyword evidence="1" id="KW-0812">Transmembrane</keyword>
<dbReference type="SUPFAM" id="SSF63825">
    <property type="entry name" value="YWTD domain"/>
    <property type="match status" value="1"/>
</dbReference>
<feature type="domain" description="DUF7507" evidence="4">
    <location>
        <begin position="2055"/>
        <end position="2158"/>
    </location>
</feature>
<dbReference type="InterPro" id="IPR051172">
    <property type="entry name" value="Chlamydia_OmcB"/>
</dbReference>
<feature type="transmembrane region" description="Helical" evidence="1">
    <location>
        <begin position="46"/>
        <end position="65"/>
    </location>
</feature>
<dbReference type="Gene3D" id="2.130.10.30">
    <property type="entry name" value="Regulator of chromosome condensation 1/beta-lactamase-inhibitor protein II"/>
    <property type="match status" value="2"/>
</dbReference>
<accession>A0ABY4KER7</accession>
<dbReference type="InterPro" id="IPR055354">
    <property type="entry name" value="DUF7507"/>
</dbReference>
<feature type="domain" description="DUF7507" evidence="4">
    <location>
        <begin position="2835"/>
        <end position="2938"/>
    </location>
</feature>
<evidence type="ECO:0000259" key="4">
    <source>
        <dbReference type="Pfam" id="PF24346"/>
    </source>
</evidence>
<dbReference type="InterPro" id="IPR009091">
    <property type="entry name" value="RCC1/BLIP-II"/>
</dbReference>
<evidence type="ECO:0000313" key="6">
    <source>
        <dbReference type="Proteomes" id="UP000830583"/>
    </source>
</evidence>
<dbReference type="InterPro" id="IPR026395">
    <property type="entry name" value="CshA_fibril"/>
</dbReference>
<dbReference type="PROSITE" id="PS50012">
    <property type="entry name" value="RCC1_3"/>
    <property type="match status" value="1"/>
</dbReference>
<name>A0ABY4KER7_9FLAO</name>
<feature type="domain" description="DUF7507" evidence="4">
    <location>
        <begin position="2315"/>
        <end position="2418"/>
    </location>
</feature>
<keyword evidence="6" id="KW-1185">Reference proteome</keyword>
<dbReference type="InterPro" id="IPR028974">
    <property type="entry name" value="TSP_type-3_rpt"/>
</dbReference>
<feature type="domain" description="DUF6923" evidence="3">
    <location>
        <begin position="1738"/>
        <end position="1946"/>
    </location>
</feature>
<proteinExistence type="predicted"/>
<sequence length="3785" mass="398277">METKITVLILISLSVIVLLLLLVKISDINHNCIDMKKNKNLEKACVLKYAFFLKAILSLLFALNIQTATAQNCTPPPVGCSNVDFSNSFLDSSNPSTLEYDNIVSSYHGTISRQTDGKVLVWGEGMASDGTSHVLIPTEVNSTNYPGLTGSVLRFTVGSNGITKTQHAVLTTTGLFVWGTTDVLVSSSIKNTNAFGPITVNGNSTGLPPGVSPGDVKMLFGSFATLVITTCNGNVWVLSFRGNKNGDNTIDNAENNLVWHKVKINDTTDLTNVVAARGVAFGLMALTSNGQIYTWGTSCYLGDGTATASRTYATQMTLPALPAGVVPKMIGMQEDGINISNFSDTTPLDLSYYLLASNGSLYTLGDNTRKQLGNFSTVDSTTWVRAQSSSGIDFTNIVWFSPIEHDRCGSNVGPAINVITTAGELYAWGVNSSYMLGLPVSSTDSSGSGYSAAGLYDPTLMPGSLSATDKILAVETGGHTTIAIKQCTSQFGYVGHRTMGSMGDGNSGSAHENIYNFSDTAVLNLCGATTKPEVQNIVRDCSSNTVDLSAAYLGGSNLPANTQLVWYTSPLRIEGTLVADPSSVGLGNYYAFYESSVGNCSTPPASNVVSVTAATCISVVSDISCSNNGTFDDATDDFMIFQLDPATSSNYTVTATFGGSPVTITTMDDGASTNVFGGVPTYFKIPNGTLGAGDFTIIITPIAGPTETLTVTNTGTCSVECVTASTGNVIRHTFYSPYLTTELNASAIVPKFDEGTNRQLTSVKVDYGINFFGNLRIAVENATGANYRFRNFAFVQFDIAGNSFTNTTDILTNPDYPGFTLYPFGTTVLPFDQTYQNSVTYTTAADLANYVGSGTLTNNIQTAIGFSGTGGAVTSSSTRAMYFYTVEYTYNCINPIVAVDDTYGPVASSSSPTTIGNVYENDTLNGIAVVPSEVTLTSTPTPQLSINPTTGEVTIAANTPPGTYTINYTICEYANPTNCDTATVTVTVFDPCAITASNPDSDGDGVSDYCDLDSDNDGILDTEEGFICLTNVSTVNNAPSSISFDGLTISYAADGTANTYTAPGVGFAGLEPEQGVTIDYNFSPSVIDMKIWVTDIDNQEFMKINYYDQNNNRIPDLRPYITENVGNPKNIYIDADYGLLIDPLVFQGAASLDNYVEITTPFFVSRVEITHNNVKANGNPYQVTSSTPEIYIKGLCYYLDTDGDGIPDYLDLDSDNDGCPDAVEYYGSLGAVGTDGNDYYGNGNPPATNPNGTVIGASYTGNYTNALTATQIIVDSHPNNVSTNLGSTVTFSASATGINTNTFNLGTPNYTIPPATNSTAGLLFQWQVSTDGGSSWVNVSNGGQYSGATTNSLTISNASLSQNGYQFQVIVSHAMHVCTTISNSATLAVVDPCLITASNPDTDGDGISDFCDDDDDNDGILDTDECSNTYNDMLAAFSSGQAIDIVPSHFGLALNQKNQNVTQDLSHLYGYPSNSGAVIISITNASVHPTSDAWWTKNGEAPSVWNVTGAMSAFVVMSHDTRYYANDSKTFHIYDSTNVIPVTTPGFENQLPVVGQWDTNESSTQKTLINLDNNSATEEFTNWRFINMNFGAKSFGFSTTVSFADPTYAVNMYLECDYDMDGIPNRLDLDSDNDGCSDANEYYNSSTADGGDDGVYGVGTPSVDANGQVTTASYIGDYANAIDDAVATACVNLPPFDCEDGLGYIITNSNTSGAQINYISGLQSFNLTTATVTLIDNQLIDHPTHRFVNAIGYNVVDNYLYGIRQYTNEVVRIGSDGNVQILPTVGSVLNPAIRYESGDVSPDGILFAYSTDSARMYSINLNTAAADYLTPVQRTSTSSGLAFDDFAFSPIDGMVYGVTRGSASRLFRFNPTTNTFTNIGGISGLASTDGVTYGTAFMDNLGNLFFANNVSGNTYRIATPHLATGNVAATMLTDLNVTPGDGARCPNQAVDPVAVADTGCANPSGTTSFVVATNDNVGSYPINPLSTQFIDPVSSAQVTSVTIAGQGTFTINVTTGAIDFTPEVAFTGTTVSYVIADTEGNYSSPAVLTITVCPAPSIQITKDGTYFDADANGVTNVGDEVRYTFVVTNTGNVPLTNIIVSDNNAVVSGGPIDLGVGQSDNTTFTAVHVITQADIDAGYVYNLAIATGQDPDGEDVTDTSTDPTPCATCPVDPGCPDCTITPINAPSIQITKDGTYFDADANGVTNVGDEVRYTFVVTNTGNVPLTNIIVSDNNAVVSGGPIDLGVGQSDNTTFTAVHVITQADIDAGYVYNLAIATGQDPDGEDVTDTSTDPTPCATCPVDPGCPDCTITPINAPSIQITKDGTYFDADANGVTNVGDEVRYTFVVTNTGNVPLTNIIVTDNNAVVSGGPIDLGVGQSDNTTFTAVHVITQADIDAGYVYNLAIATGQDPDGEDVTDTSTDPTPCATCPVDPGCPDCTITPINAPSIQITKDGTYFDADANGVTNVGDEVRYTFVVTNTGNVPLTNIIVTDNNAVVSGGPIDLGVGQSDNTTFTAVHVITQADIDAGYVYNLAIATGQDPDGEDVTDTSTDPTPCATCPVDPGCPDCTITPINAPSIQITKDGTYFDADANGVTNVGDEVRYTFVVTNTGNVPLTNIIVSDNNAVVSGGPIDLGVGQSDNTTFTAVHVITQADIDAGYVYNLAIATGQDPDGEDVTDTSTDPTPCATCPVDPGCPDCTITPINAPSIQITKDGTYFDADANGVTNVGDEVRYTFVVTNTGNVPLTNIIVTDNNAVVSGGPIDLGVGQSDNTTFTAVHVITQADIDAGYVYNLAIATGQDPDGEDVTDTSTDPTPCATCPVDPGCPDCTITPINAPSIQITKDGTYFDADANGVTNVGDEVRYTFVVTNTGNVPLTNIIVSDNNAVVSGGPIDLGVGQSDNTTFTAVHVITQADIDAGYVYNLAIATGQDPDGEDVTDTSTDPTPCATCPVDPGCPDCTITPINAPSIQITKDGTYFDADANGVTNVGDEVRYTFVVTNTGNVPLTNIIVTDNNAVVSGGPIDLGVGQSDNTTFTAVHVITQADIDAGYVYNLAIATGQDPDGEDVTDTSTDPTPCATCPVDPGCPDCTITPINAPSIQITKDGTYFDADANGVTNVGDEVRYTFVVTNTGNVPLTNIIVSDNNAVVSGGPIDLGVGQSDNTTFTAVHVITQADIDAGYVYNLAIATGQDPDGEDVTDTSTDPTPCATCPVDPGCPDCTITPIINAVDDVVSSSVCDQKQIVGNILSNDLLGSELVNTSTDSQVVLTILEGNNPNITIASNGDITILAGIEAGTYVYTYSICSTIIADLCDQASVTITISEPTEPVAVNCWDDYQFDVNTCTWINQGTQPVEPIIACYETVTFDTVSCSWIVSGTQPAVPTDLACYETATFDTASCAWIVSGTQPVEPTDLACYETASFDTTTCAWIVSGTQPVEPTDLACYETASFETVSCSWIVSGTQPVEPTDLACYETASFDTTTCTWIVSGTQPVEPSDLECYQTATFNDVTCTWDITTLSSPLLSEVVHPTCLVATGSFEITNYDAAYTYTIVPSQGVIFNGGLVSAPSGTYTITATLDGCDLPTISVVINSQPLTTVVVEMDAEICNSDTSSQVDLATFLPAGTPTDGEWINADGVSGLNGTVFSGFDVPLGTYLFTYLYDDGTSSCGSQVNVNVTVAEDCIVSPCSSIVIYNAVSPNNDGFNDFFNIQGIECYPENTVEIYNRWGVQVFKISGYNNTDRLFDGYSNGRATFNTDKGLPTGTYWYVLNYKDLSGQMKERIGYLYIQNN</sequence>
<feature type="domain" description="CshA" evidence="2">
    <location>
        <begin position="1978"/>
        <end position="2041"/>
    </location>
</feature>
<dbReference type="EMBL" id="CP096205">
    <property type="protein sequence ID" value="UPQ78268.1"/>
    <property type="molecule type" value="Genomic_DNA"/>
</dbReference>
<keyword evidence="1" id="KW-1133">Transmembrane helix</keyword>
<dbReference type="SUPFAM" id="SSF50985">
    <property type="entry name" value="RCC1/BLIP-II"/>
    <property type="match status" value="2"/>
</dbReference>
<gene>
    <name evidence="5" type="ORF">M0M57_11630</name>
</gene>
<feature type="transmembrane region" description="Helical" evidence="1">
    <location>
        <begin position="6"/>
        <end position="25"/>
    </location>
</feature>